<evidence type="ECO:0000313" key="3">
    <source>
        <dbReference type="Proteomes" id="UP000050833"/>
    </source>
</evidence>
<reference evidence="2 3" key="1">
    <citation type="submission" date="2015-10" db="EMBL/GenBank/DDBJ databases">
        <title>Butyribacter intestini gen. nov., sp. nov., a butyric acid-producing bacterium of the family Lachnospiraceae isolated from the human faeces.</title>
        <authorList>
            <person name="Zou Y."/>
            <person name="Xue W."/>
            <person name="Luo G."/>
            <person name="Lv M."/>
        </authorList>
    </citation>
    <scope>NUCLEOTIDE SEQUENCE [LARGE SCALE GENOMIC DNA]</scope>
    <source>
        <strain evidence="2 3">TF01-11</strain>
    </source>
</reference>
<evidence type="ECO:0008006" key="4">
    <source>
        <dbReference type="Google" id="ProtNLM"/>
    </source>
</evidence>
<dbReference type="EMBL" id="LLKB01000006">
    <property type="protein sequence ID" value="KQC84379.1"/>
    <property type="molecule type" value="Genomic_DNA"/>
</dbReference>
<proteinExistence type="predicted"/>
<feature type="transmembrane region" description="Helical" evidence="1">
    <location>
        <begin position="53"/>
        <end position="77"/>
    </location>
</feature>
<keyword evidence="3" id="KW-1185">Reference proteome</keyword>
<accession>A0AAW3JPG3</accession>
<feature type="transmembrane region" description="Helical" evidence="1">
    <location>
        <begin position="235"/>
        <end position="265"/>
    </location>
</feature>
<feature type="transmembrane region" description="Helical" evidence="1">
    <location>
        <begin position="192"/>
        <end position="215"/>
    </location>
</feature>
<feature type="transmembrane region" description="Helical" evidence="1">
    <location>
        <begin position="108"/>
        <end position="131"/>
    </location>
</feature>
<keyword evidence="1" id="KW-1133">Transmembrane helix</keyword>
<comment type="caution">
    <text evidence="2">The sequence shown here is derived from an EMBL/GenBank/DDBJ whole genome shotgun (WGS) entry which is preliminary data.</text>
</comment>
<evidence type="ECO:0000256" key="1">
    <source>
        <dbReference type="SAM" id="Phobius"/>
    </source>
</evidence>
<feature type="transmembrane region" description="Helical" evidence="1">
    <location>
        <begin position="151"/>
        <end position="172"/>
    </location>
</feature>
<feature type="transmembrane region" description="Helical" evidence="1">
    <location>
        <begin position="12"/>
        <end position="33"/>
    </location>
</feature>
<organism evidence="2 3">
    <name type="scientific">Butyribacter intestini</name>
    <dbReference type="NCBI Taxonomy" id="1703332"/>
    <lineage>
        <taxon>Bacteria</taxon>
        <taxon>Bacillati</taxon>
        <taxon>Bacillota</taxon>
        <taxon>Clostridia</taxon>
        <taxon>Lachnospirales</taxon>
        <taxon>Lachnospiraceae</taxon>
        <taxon>Butyribacter</taxon>
    </lineage>
</organism>
<evidence type="ECO:0000313" key="2">
    <source>
        <dbReference type="EMBL" id="KQC84379.1"/>
    </source>
</evidence>
<sequence>MLKKLIKHDVKSNIKVIAGAYSLITLFAILHLIMEKLYKAYPGAVQWIVLENILFILHILSVGAGFAITIITSVLYYRKSMFKDESYLTHTLPVSETMIFTSKYLSALILFIINIVGAYITMSISVGSPLWCIKFIKGFADGMKESGFTILSQWLVVISLVVGALYGISQLFGSITIGYSFGKKMNKDVCSFLTYFIGYVVMQVFSIAFVVIAAAGRGMMTQLVESAEAPDMGVLNAYISDVLIGSIILMIVMMTFYCGMSVYLLNKKLNVD</sequence>
<dbReference type="Proteomes" id="UP000050833">
    <property type="component" value="Unassembled WGS sequence"/>
</dbReference>
<name>A0AAW3JPG3_9FIRM</name>
<dbReference type="RefSeq" id="WP_055946016.1">
    <property type="nucleotide sequence ID" value="NZ_JAQDCV010000003.1"/>
</dbReference>
<protein>
    <recommendedName>
        <fullName evidence="4">ABC-2 family transporter protein</fullName>
    </recommendedName>
</protein>
<keyword evidence="1" id="KW-0472">Membrane</keyword>
<dbReference type="AlphaFoldDB" id="A0AAW3JPG3"/>
<keyword evidence="1" id="KW-0812">Transmembrane</keyword>
<gene>
    <name evidence="2" type="ORF">APZ18_13835</name>
</gene>